<dbReference type="GO" id="GO:0004519">
    <property type="term" value="F:endonuclease activity"/>
    <property type="evidence" value="ECO:0007669"/>
    <property type="project" value="UniProtKB-KW"/>
</dbReference>
<dbReference type="Pfam" id="PF05685">
    <property type="entry name" value="Uma2"/>
    <property type="match status" value="1"/>
</dbReference>
<dbReference type="EMBL" id="JBBEGN010000001">
    <property type="protein sequence ID" value="MEJ2866606.1"/>
    <property type="molecule type" value="Genomic_DNA"/>
</dbReference>
<protein>
    <submittedName>
        <fullName evidence="2">Uma2 family endonuclease</fullName>
    </submittedName>
</protein>
<keyword evidence="2" id="KW-0378">Hydrolase</keyword>
<evidence type="ECO:0000313" key="3">
    <source>
        <dbReference type="Proteomes" id="UP001385809"/>
    </source>
</evidence>
<dbReference type="CDD" id="cd06260">
    <property type="entry name" value="DUF820-like"/>
    <property type="match status" value="1"/>
</dbReference>
<organism evidence="2 3">
    <name type="scientific">Actinomycetospora aurantiaca</name>
    <dbReference type="NCBI Taxonomy" id="3129233"/>
    <lineage>
        <taxon>Bacteria</taxon>
        <taxon>Bacillati</taxon>
        <taxon>Actinomycetota</taxon>
        <taxon>Actinomycetes</taxon>
        <taxon>Pseudonocardiales</taxon>
        <taxon>Pseudonocardiaceae</taxon>
        <taxon>Actinomycetospora</taxon>
    </lineage>
</organism>
<evidence type="ECO:0000313" key="2">
    <source>
        <dbReference type="EMBL" id="MEJ2866606.1"/>
    </source>
</evidence>
<proteinExistence type="predicted"/>
<gene>
    <name evidence="2" type="ORF">WCD74_02440</name>
</gene>
<dbReference type="InterPro" id="IPR012296">
    <property type="entry name" value="Nuclease_put_TT1808"/>
</dbReference>
<dbReference type="Gene3D" id="3.90.1570.10">
    <property type="entry name" value="tt1808, chain A"/>
    <property type="match status" value="1"/>
</dbReference>
<feature type="domain" description="Putative restriction endonuclease" evidence="1">
    <location>
        <begin position="18"/>
        <end position="175"/>
    </location>
</feature>
<keyword evidence="2" id="KW-0540">Nuclease</keyword>
<reference evidence="2 3" key="1">
    <citation type="submission" date="2024-03" db="EMBL/GenBank/DDBJ databases">
        <title>Actinomycetospora sp. OC33-EN08, a novel actinomycete isolated from wild orchid (Aerides multiflora).</title>
        <authorList>
            <person name="Suriyachadkun C."/>
        </authorList>
    </citation>
    <scope>NUCLEOTIDE SEQUENCE [LARGE SCALE GENOMIC DNA]</scope>
    <source>
        <strain evidence="2 3">OC33-EN08</strain>
    </source>
</reference>
<name>A0ABU8MHB3_9PSEU</name>
<sequence length="184" mass="19820">MSLPLSASWPGHLLDLAEWDALPEDTSRQIELAEGVLQVAPKPIPIHQRVAKRLTMQFDGAAAGRWEAFSEVEIVIEDAPAATVRAPDVVLVRPDIPVTVPRWTASEVLAAIEVLSPGSRRLDRIVKLHEYADAGIPTYLVVDPGPPVELTEFALADGAYRQVAVHRGTAAVQLGVTLDLDALG</sequence>
<accession>A0ABU8MHB3</accession>
<dbReference type="Proteomes" id="UP001385809">
    <property type="component" value="Unassembled WGS sequence"/>
</dbReference>
<keyword evidence="3" id="KW-1185">Reference proteome</keyword>
<evidence type="ECO:0000259" key="1">
    <source>
        <dbReference type="Pfam" id="PF05685"/>
    </source>
</evidence>
<dbReference type="PANTHER" id="PTHR35400">
    <property type="entry name" value="SLR1083 PROTEIN"/>
    <property type="match status" value="1"/>
</dbReference>
<dbReference type="PANTHER" id="PTHR35400:SF3">
    <property type="entry name" value="SLL1072 PROTEIN"/>
    <property type="match status" value="1"/>
</dbReference>
<comment type="caution">
    <text evidence="2">The sequence shown here is derived from an EMBL/GenBank/DDBJ whole genome shotgun (WGS) entry which is preliminary data.</text>
</comment>
<dbReference type="SUPFAM" id="SSF52980">
    <property type="entry name" value="Restriction endonuclease-like"/>
    <property type="match status" value="1"/>
</dbReference>
<dbReference type="InterPro" id="IPR011335">
    <property type="entry name" value="Restrct_endonuc-II-like"/>
</dbReference>
<dbReference type="RefSeq" id="WP_337693631.1">
    <property type="nucleotide sequence ID" value="NZ_JBBEGN010000001.1"/>
</dbReference>
<dbReference type="InterPro" id="IPR008538">
    <property type="entry name" value="Uma2"/>
</dbReference>
<keyword evidence="2" id="KW-0255">Endonuclease</keyword>